<keyword evidence="6" id="KW-1185">Reference proteome</keyword>
<organism evidence="5 6">
    <name type="scientific">Sulfitobacter porphyrae</name>
    <dbReference type="NCBI Taxonomy" id="1246864"/>
    <lineage>
        <taxon>Bacteria</taxon>
        <taxon>Pseudomonadati</taxon>
        <taxon>Pseudomonadota</taxon>
        <taxon>Alphaproteobacteria</taxon>
        <taxon>Rhodobacterales</taxon>
        <taxon>Roseobacteraceae</taxon>
        <taxon>Sulfitobacter</taxon>
    </lineage>
</organism>
<accession>A0ABW2BA61</accession>
<comment type="caution">
    <text evidence="5">The sequence shown here is derived from an EMBL/GenBank/DDBJ whole genome shotgun (WGS) entry which is preliminary data.</text>
</comment>
<evidence type="ECO:0000313" key="5">
    <source>
        <dbReference type="EMBL" id="MFC6762486.1"/>
    </source>
</evidence>
<dbReference type="Proteomes" id="UP001596353">
    <property type="component" value="Unassembled WGS sequence"/>
</dbReference>
<dbReference type="InterPro" id="IPR045621">
    <property type="entry name" value="BPD_transp_1_N"/>
</dbReference>
<reference evidence="6" key="1">
    <citation type="journal article" date="2019" name="Int. J. Syst. Evol. Microbiol.">
        <title>The Global Catalogue of Microorganisms (GCM) 10K type strain sequencing project: providing services to taxonomists for standard genome sequencing and annotation.</title>
        <authorList>
            <consortium name="The Broad Institute Genomics Platform"/>
            <consortium name="The Broad Institute Genome Sequencing Center for Infectious Disease"/>
            <person name="Wu L."/>
            <person name="Ma J."/>
        </authorList>
    </citation>
    <scope>NUCLEOTIDE SEQUENCE [LARGE SCALE GENOMIC DNA]</scope>
    <source>
        <strain evidence="6">CCUG 66188</strain>
    </source>
</reference>
<comment type="subcellular location">
    <subcellularLocation>
        <location evidence="1">Cell membrane</location>
        <topology evidence="1">Multi-pass membrane protein</topology>
    </subcellularLocation>
</comment>
<name>A0ABW2BA61_9RHOB</name>
<evidence type="ECO:0000256" key="1">
    <source>
        <dbReference type="ARBA" id="ARBA00004651"/>
    </source>
</evidence>
<proteinExistence type="predicted"/>
<dbReference type="Pfam" id="PF19300">
    <property type="entry name" value="BPD_transp_1_N"/>
    <property type="match status" value="1"/>
</dbReference>
<evidence type="ECO:0000256" key="2">
    <source>
        <dbReference type="ARBA" id="ARBA00022448"/>
    </source>
</evidence>
<gene>
    <name evidence="5" type="ORF">ACFQFQ_27800</name>
</gene>
<keyword evidence="2" id="KW-0813">Transport</keyword>
<keyword evidence="3" id="KW-0472">Membrane</keyword>
<evidence type="ECO:0000256" key="3">
    <source>
        <dbReference type="ARBA" id="ARBA00022475"/>
    </source>
</evidence>
<evidence type="ECO:0000313" key="6">
    <source>
        <dbReference type="Proteomes" id="UP001596353"/>
    </source>
</evidence>
<protein>
    <recommendedName>
        <fullName evidence="4">ABC transporter type 1 GsiC-like N-terminal domain-containing protein</fullName>
    </recommendedName>
</protein>
<dbReference type="EMBL" id="JBHSWG010000004">
    <property type="protein sequence ID" value="MFC6762486.1"/>
    <property type="molecule type" value="Genomic_DNA"/>
</dbReference>
<feature type="domain" description="ABC transporter type 1 GsiC-like N-terminal" evidence="4">
    <location>
        <begin position="2"/>
        <end position="57"/>
    </location>
</feature>
<evidence type="ECO:0000259" key="4">
    <source>
        <dbReference type="Pfam" id="PF19300"/>
    </source>
</evidence>
<keyword evidence="3" id="KW-1003">Cell membrane</keyword>
<sequence length="69" mass="7615">MSVLVFAATQALPGDIAQMVLGRDSTPEQVDRLRSALNLDAPVWRQYLIWAQSFAGRFRCVLRVAPAGL</sequence>